<dbReference type="AlphaFoldDB" id="A0A0B4HPH4"/>
<dbReference type="InterPro" id="IPR004360">
    <property type="entry name" value="Glyas_Fos-R_dOase_dom"/>
</dbReference>
<evidence type="ECO:0000313" key="2">
    <source>
        <dbReference type="EMBL" id="KID81334.1"/>
    </source>
</evidence>
<dbReference type="Pfam" id="PF00903">
    <property type="entry name" value="Glyoxalase"/>
    <property type="match status" value="1"/>
</dbReference>
<evidence type="ECO:0000259" key="1">
    <source>
        <dbReference type="Pfam" id="PF00903"/>
    </source>
</evidence>
<protein>
    <submittedName>
        <fullName evidence="2">Glyoxalase/bleomycin resistance family protein</fullName>
    </submittedName>
</protein>
<organism evidence="2 3">
    <name type="scientific">Metarhizium guizhouense (strain ARSEF 977)</name>
    <dbReference type="NCBI Taxonomy" id="1276136"/>
    <lineage>
        <taxon>Eukaryota</taxon>
        <taxon>Fungi</taxon>
        <taxon>Dikarya</taxon>
        <taxon>Ascomycota</taxon>
        <taxon>Pezizomycotina</taxon>
        <taxon>Sordariomycetes</taxon>
        <taxon>Hypocreomycetidae</taxon>
        <taxon>Hypocreales</taxon>
        <taxon>Clavicipitaceae</taxon>
        <taxon>Metarhizium</taxon>
    </lineage>
</organism>
<name>A0A0B4HPH4_METGA</name>
<proteinExistence type="predicted"/>
<comment type="caution">
    <text evidence="2">The sequence shown here is derived from an EMBL/GenBank/DDBJ whole genome shotgun (WGS) entry which is preliminary data.</text>
</comment>
<keyword evidence="3" id="KW-1185">Reference proteome</keyword>
<accession>A0A0B4HPH4</accession>
<dbReference type="Gene3D" id="3.10.180.10">
    <property type="entry name" value="2,3-Dihydroxybiphenyl 1,2-Dioxygenase, domain 1"/>
    <property type="match status" value="1"/>
</dbReference>
<gene>
    <name evidence="2" type="ORF">MGU_11307</name>
</gene>
<dbReference type="InterPro" id="IPR029068">
    <property type="entry name" value="Glyas_Bleomycin-R_OHBP_Dase"/>
</dbReference>
<dbReference type="SUPFAM" id="SSF54593">
    <property type="entry name" value="Glyoxalase/Bleomycin resistance protein/Dihydroxybiphenyl dioxygenase"/>
    <property type="match status" value="1"/>
</dbReference>
<dbReference type="HOGENOM" id="CLU_046006_7_0_1"/>
<feature type="domain" description="Glyoxalase/fosfomycin resistance/dioxygenase" evidence="1">
    <location>
        <begin position="37"/>
        <end position="178"/>
    </location>
</feature>
<dbReference type="EMBL" id="AZNH01000162">
    <property type="protein sequence ID" value="KID81334.1"/>
    <property type="molecule type" value="Genomic_DNA"/>
</dbReference>
<evidence type="ECO:0000313" key="3">
    <source>
        <dbReference type="Proteomes" id="UP000031192"/>
    </source>
</evidence>
<reference evidence="2 3" key="1">
    <citation type="journal article" date="2014" name="Proc. Natl. Acad. Sci. U.S.A.">
        <title>Trajectory and genomic determinants of fungal-pathogen speciation and host adaptation.</title>
        <authorList>
            <person name="Hu X."/>
            <person name="Xiao G."/>
            <person name="Zheng P."/>
            <person name="Shang Y."/>
            <person name="Su Y."/>
            <person name="Zhang X."/>
            <person name="Liu X."/>
            <person name="Zhan S."/>
            <person name="St Leger R.J."/>
            <person name="Wang C."/>
        </authorList>
    </citation>
    <scope>NUCLEOTIDE SEQUENCE [LARGE SCALE GENOMIC DNA]</scope>
    <source>
        <strain evidence="2 3">ARSEF 977</strain>
    </source>
</reference>
<dbReference type="Proteomes" id="UP000031192">
    <property type="component" value="Unassembled WGS sequence"/>
</dbReference>
<sequence length="194" mass="21204">MCELAENDHGGTVLKGVPLTDILPRSGCCVQPHRHLCPDCDVAIAWYGAVFGLEPLKPVIHVKRQHFPDAPIFQFFDSALQEFKMAWVAPKTTTTTTEHAVGLEIFEFIDPRHTKPDGPEFDYSRGGFFHVAMTVTDPAGLCEAVVKAGGRKLGEPVSMIKGHMCAYCQDPWGNTIELLTASFAEMVSNGAGED</sequence>